<dbReference type="Proteomes" id="UP000031631">
    <property type="component" value="Chromosome"/>
</dbReference>
<evidence type="ECO:0000313" key="3">
    <source>
        <dbReference type="EMBL" id="BAO43071.1"/>
    </source>
</evidence>
<dbReference type="GO" id="GO:0016491">
    <property type="term" value="F:oxidoreductase activity"/>
    <property type="evidence" value="ECO:0007669"/>
    <property type="project" value="UniProtKB-KW"/>
</dbReference>
<keyword evidence="1" id="KW-0560">Oxidoreductase</keyword>
<dbReference type="Pfam" id="PF01266">
    <property type="entry name" value="DAO"/>
    <property type="match status" value="1"/>
</dbReference>
<feature type="domain" description="FAD dependent oxidoreductase" evidence="2">
    <location>
        <begin position="5"/>
        <end position="226"/>
    </location>
</feature>
<dbReference type="KEGG" id="tbn:TBH_C0123"/>
<dbReference type="InterPro" id="IPR006076">
    <property type="entry name" value="FAD-dep_OxRdtase"/>
</dbReference>
<dbReference type="Gene3D" id="3.50.50.60">
    <property type="entry name" value="FAD/NAD(P)-binding domain"/>
    <property type="match status" value="1"/>
</dbReference>
<dbReference type="RefSeq" id="WP_041064306.1">
    <property type="nucleotide sequence ID" value="NZ_AP012273.1"/>
</dbReference>
<accession>A0A7U6JFU0</accession>
<gene>
    <name evidence="3" type="ORF">TBH_C0123</name>
</gene>
<dbReference type="AlphaFoldDB" id="A0A7U6JFU0"/>
<evidence type="ECO:0000256" key="1">
    <source>
        <dbReference type="ARBA" id="ARBA00023002"/>
    </source>
</evidence>
<dbReference type="InterPro" id="IPR036188">
    <property type="entry name" value="FAD/NAD-bd_sf"/>
</dbReference>
<dbReference type="EMBL" id="AP012273">
    <property type="protein sequence ID" value="BAO43071.1"/>
    <property type="molecule type" value="Genomic_DNA"/>
</dbReference>
<organism evidence="3 4">
    <name type="scientific">Thiolapillus brandeum</name>
    <dbReference type="NCBI Taxonomy" id="1076588"/>
    <lineage>
        <taxon>Bacteria</taxon>
        <taxon>Pseudomonadati</taxon>
        <taxon>Pseudomonadota</taxon>
        <taxon>Gammaproteobacteria</taxon>
        <taxon>Chromatiales</taxon>
        <taxon>Sedimenticolaceae</taxon>
        <taxon>Thiolapillus</taxon>
    </lineage>
</organism>
<name>A0A7U6JFU0_9GAMM</name>
<protein>
    <submittedName>
        <fullName evidence="3">FAD dependent oxidoreductase</fullName>
    </submittedName>
</protein>
<reference evidence="3 4" key="1">
    <citation type="journal article" date="2014" name="PLoS ONE">
        <title>Physiological and genomic features of a novel sulfur-oxidizing gammaproteobacterium belonging to a previously uncultivated symbiotic lineage isolated from a hydrothermal vent.</title>
        <authorList>
            <person name="Nunoura T."/>
            <person name="Takaki Y."/>
            <person name="Kazama H."/>
            <person name="Kakuta J."/>
            <person name="Shimamura S."/>
            <person name="Makita H."/>
            <person name="Hirai M."/>
            <person name="Miyazaki M."/>
            <person name="Takai K."/>
        </authorList>
    </citation>
    <scope>NUCLEOTIDE SEQUENCE [LARGE SCALE GENOMIC DNA]</scope>
    <source>
        <strain evidence="3 4">Hiromi1</strain>
    </source>
</reference>
<keyword evidence="4" id="KW-1185">Reference proteome</keyword>
<sequence>MVRPDLLIFGGGIAGLWVLSRARQAGYQALLLESRALGGVQSIASQGIIHGGTKYALKGSVTESTRTIADMPGIWRKALAGTGEVDLSGVRLLSEHQYLWSSGSLSSSMASLFASRLMQSRVAAVRKNELPPPFDVPAFRGSLYRLEEPVLDTAALMGELARQLAPYCHAYDPAQLKLSPQGLHIGEVQIRPRKVFLAAGKGNADLLQRWGMDAPRMQTRPLHMVMLKGDLPPVYAHCLGASANPRLTITTYPGKVGDSIWYLGGQLAEKGVNLGAEKQIQIARSELGKLLPWVDLSGARWATLKIDRAEVATPGGRRPEDCYLGGNGAVLSAWPTKLAFAPRLAEQVLVHLRETGIGPGAEAIASLPLPPPPLATLPWETATWS</sequence>
<evidence type="ECO:0000313" key="4">
    <source>
        <dbReference type="Proteomes" id="UP000031631"/>
    </source>
</evidence>
<dbReference type="OrthoDB" id="211690at2"/>
<proteinExistence type="predicted"/>
<evidence type="ECO:0000259" key="2">
    <source>
        <dbReference type="Pfam" id="PF01266"/>
    </source>
</evidence>
<dbReference type="SUPFAM" id="SSF51905">
    <property type="entry name" value="FAD/NAD(P)-binding domain"/>
    <property type="match status" value="1"/>
</dbReference>